<evidence type="ECO:0000313" key="1">
    <source>
        <dbReference type="EMBL" id="XKM39811.1"/>
    </source>
</evidence>
<reference evidence="1" key="1">
    <citation type="submission" date="2024-10" db="EMBL/GenBank/DDBJ databases">
        <title>Strain of Rhizobium-related bacteria isolated fromm roots of Vavilovia formosa.</title>
        <authorList>
            <person name="Kimeklis A."/>
            <person name="Afonin A."/>
        </authorList>
    </citation>
    <scope>NUCLEOTIDE SEQUENCE</scope>
    <source>
        <strain evidence="1">Vaf-46</strain>
    </source>
</reference>
<gene>
    <name evidence="1" type="ORF">A4U53_027330</name>
</gene>
<accession>A0ACD5EKZ9</accession>
<evidence type="ECO:0000313" key="2">
    <source>
        <dbReference type="Proteomes" id="UP000078465"/>
    </source>
</evidence>
<proteinExistence type="predicted"/>
<dbReference type="EMBL" id="CP171853">
    <property type="protein sequence ID" value="XKM39811.1"/>
    <property type="molecule type" value="Genomic_DNA"/>
</dbReference>
<dbReference type="Proteomes" id="UP000078465">
    <property type="component" value="Chromosome"/>
</dbReference>
<name>A0ACD5EKZ9_9HYPH</name>
<protein>
    <submittedName>
        <fullName evidence="1">Uncharacterized protein</fullName>
    </submittedName>
</protein>
<sequence>MSFPSAQLEPGRYVTESDDIVAFFAAKAGRDPAGMTVYRNYVDGVFAMSMKLWKENQELKKAASAA</sequence>
<organism evidence="1 2">
    <name type="scientific">Rhizobium ruizarguesonis</name>
    <dbReference type="NCBI Taxonomy" id="2081791"/>
    <lineage>
        <taxon>Bacteria</taxon>
        <taxon>Pseudomonadati</taxon>
        <taxon>Pseudomonadota</taxon>
        <taxon>Alphaproteobacteria</taxon>
        <taxon>Hyphomicrobiales</taxon>
        <taxon>Rhizobiaceae</taxon>
        <taxon>Rhizobium/Agrobacterium group</taxon>
        <taxon>Rhizobium</taxon>
    </lineage>
</organism>